<dbReference type="AlphaFoldDB" id="A0AAU7DH10"/>
<dbReference type="PANTHER" id="PTHR34109:SF1">
    <property type="entry name" value="VOC DOMAIN-CONTAINING PROTEIN"/>
    <property type="match status" value="1"/>
</dbReference>
<name>A0AAU7DH10_9BACT</name>
<organism evidence="2">
    <name type="scientific">Telmatobacter sp. DSM 110680</name>
    <dbReference type="NCBI Taxonomy" id="3036704"/>
    <lineage>
        <taxon>Bacteria</taxon>
        <taxon>Pseudomonadati</taxon>
        <taxon>Acidobacteriota</taxon>
        <taxon>Terriglobia</taxon>
        <taxon>Terriglobales</taxon>
        <taxon>Acidobacteriaceae</taxon>
        <taxon>Telmatobacter</taxon>
    </lineage>
</organism>
<dbReference type="Pfam" id="PF00903">
    <property type="entry name" value="Glyoxalase"/>
    <property type="match status" value="1"/>
</dbReference>
<dbReference type="InterPro" id="IPR004360">
    <property type="entry name" value="Glyas_Fos-R_dOase_dom"/>
</dbReference>
<gene>
    <name evidence="2" type="ORF">P8935_20820</name>
</gene>
<feature type="domain" description="Glyoxalase/fosfomycin resistance/dioxygenase" evidence="1">
    <location>
        <begin position="17"/>
        <end position="123"/>
    </location>
</feature>
<protein>
    <recommendedName>
        <fullName evidence="1">Glyoxalase/fosfomycin resistance/dioxygenase domain-containing protein</fullName>
    </recommendedName>
</protein>
<dbReference type="EMBL" id="CP121196">
    <property type="protein sequence ID" value="XBH17003.1"/>
    <property type="molecule type" value="Genomic_DNA"/>
</dbReference>
<dbReference type="InterPro" id="IPR029068">
    <property type="entry name" value="Glyas_Bleomycin-R_OHBP_Dase"/>
</dbReference>
<reference evidence="2" key="1">
    <citation type="submission" date="2023-03" db="EMBL/GenBank/DDBJ databases">
        <title>Edaphobacter sp.</title>
        <authorList>
            <person name="Huber K.J."/>
            <person name="Papendorf J."/>
            <person name="Pilke C."/>
            <person name="Bunk B."/>
            <person name="Sproeer C."/>
            <person name="Pester M."/>
        </authorList>
    </citation>
    <scope>NUCLEOTIDE SEQUENCE</scope>
    <source>
        <strain evidence="2">DSM 110680</strain>
    </source>
</reference>
<evidence type="ECO:0000259" key="1">
    <source>
        <dbReference type="Pfam" id="PF00903"/>
    </source>
</evidence>
<evidence type="ECO:0000313" key="2">
    <source>
        <dbReference type="EMBL" id="XBH17003.1"/>
    </source>
</evidence>
<dbReference type="Gene3D" id="3.30.720.110">
    <property type="match status" value="1"/>
</dbReference>
<dbReference type="SUPFAM" id="SSF54593">
    <property type="entry name" value="Glyoxalase/Bleomycin resistance protein/Dihydroxybiphenyl dioxygenase"/>
    <property type="match status" value="1"/>
</dbReference>
<dbReference type="PANTHER" id="PTHR34109">
    <property type="entry name" value="BNAUNNG04460D PROTEIN-RELATED"/>
    <property type="match status" value="1"/>
</dbReference>
<proteinExistence type="predicted"/>
<dbReference type="RefSeq" id="WP_348262235.1">
    <property type="nucleotide sequence ID" value="NZ_CP121196.1"/>
</dbReference>
<accession>A0AAU7DH10</accession>
<dbReference type="Gene3D" id="3.30.720.120">
    <property type="match status" value="1"/>
</dbReference>
<sequence>MLKNRSVPVETVLPHVTYQDLAQAIDWLTTTFGFVEHYRYGDPVQGAQLHLGDAFIMVNAARSGRSSPAALGSDTQSLTIFIEDVESHYAHSCTAKAKIVEELHETVYGEFQYGVEDIEGHHWLFSRHVHDVSPEAWGAIIAHPLK</sequence>